<evidence type="ECO:0008006" key="3">
    <source>
        <dbReference type="Google" id="ProtNLM"/>
    </source>
</evidence>
<dbReference type="EMBL" id="JAHSPR010000005">
    <property type="protein sequence ID" value="MBV4397277.1"/>
    <property type="molecule type" value="Genomic_DNA"/>
</dbReference>
<gene>
    <name evidence="1" type="ORF">KU392_08450</name>
</gene>
<dbReference type="Proteomes" id="UP000722165">
    <property type="component" value="Unassembled WGS sequence"/>
</dbReference>
<name>A0ABS6NPX0_9BURK</name>
<proteinExistence type="predicted"/>
<accession>A0ABS6NPX0</accession>
<comment type="caution">
    <text evidence="1">The sequence shown here is derived from an EMBL/GenBank/DDBJ whole genome shotgun (WGS) entry which is preliminary data.</text>
</comment>
<dbReference type="PROSITE" id="PS51257">
    <property type="entry name" value="PROKAR_LIPOPROTEIN"/>
    <property type="match status" value="1"/>
</dbReference>
<sequence>MIKTVKPFIALVFGTVVLSGCTPEPYPPEIKTDLISLCMEGILSGQTNVVIEDNKTLDASESLRLCEFRYGEFIKKVPLADYLDQQTHLYESFQRAYRQKYILEDVYNSLSPKDKKTFATTSQIMLGLDAGELE</sequence>
<keyword evidence="2" id="KW-1185">Reference proteome</keyword>
<organism evidence="1 2">
    <name type="scientific">Advenella alkanexedens</name>
    <dbReference type="NCBI Taxonomy" id="1481665"/>
    <lineage>
        <taxon>Bacteria</taxon>
        <taxon>Pseudomonadati</taxon>
        <taxon>Pseudomonadota</taxon>
        <taxon>Betaproteobacteria</taxon>
        <taxon>Burkholderiales</taxon>
        <taxon>Alcaligenaceae</taxon>
    </lineage>
</organism>
<protein>
    <recommendedName>
        <fullName evidence="3">Lipoprotein</fullName>
    </recommendedName>
</protein>
<evidence type="ECO:0000313" key="2">
    <source>
        <dbReference type="Proteomes" id="UP000722165"/>
    </source>
</evidence>
<evidence type="ECO:0000313" key="1">
    <source>
        <dbReference type="EMBL" id="MBV4397277.1"/>
    </source>
</evidence>
<reference evidence="1 2" key="1">
    <citation type="submission" date="2021-06" db="EMBL/GenBank/DDBJ databases">
        <authorList>
            <person name="Lu T."/>
            <person name="Wang Q."/>
            <person name="Han X."/>
        </authorList>
    </citation>
    <scope>NUCLEOTIDE SEQUENCE [LARGE SCALE GENOMIC DNA]</scope>
    <source>
        <strain evidence="1 2">LAM0050</strain>
    </source>
</reference>